<evidence type="ECO:0000256" key="1">
    <source>
        <dbReference type="ARBA" id="ARBA00001968"/>
    </source>
</evidence>
<proteinExistence type="predicted"/>
<dbReference type="AlphaFoldDB" id="A0A0P4WI79"/>
<dbReference type="InterPro" id="IPR027806">
    <property type="entry name" value="HARBI1_dom"/>
</dbReference>
<dbReference type="GO" id="GO:0046872">
    <property type="term" value="F:metal ion binding"/>
    <property type="evidence" value="ECO:0007669"/>
    <property type="project" value="UniProtKB-KW"/>
</dbReference>
<evidence type="ECO:0000256" key="2">
    <source>
        <dbReference type="ARBA" id="ARBA00022723"/>
    </source>
</evidence>
<organism evidence="4">
    <name type="scientific">Scylla olivacea</name>
    <name type="common">Orange mud crab</name>
    <name type="synonym">Cancer olivacea</name>
    <dbReference type="NCBI Taxonomy" id="85551"/>
    <lineage>
        <taxon>Eukaryota</taxon>
        <taxon>Metazoa</taxon>
        <taxon>Ecdysozoa</taxon>
        <taxon>Arthropoda</taxon>
        <taxon>Crustacea</taxon>
        <taxon>Multicrustacea</taxon>
        <taxon>Malacostraca</taxon>
        <taxon>Eumalacostraca</taxon>
        <taxon>Eucarida</taxon>
        <taxon>Decapoda</taxon>
        <taxon>Pleocyemata</taxon>
        <taxon>Brachyura</taxon>
        <taxon>Eubrachyura</taxon>
        <taxon>Portunoidea</taxon>
        <taxon>Portunidae</taxon>
        <taxon>Portuninae</taxon>
        <taxon>Scylla</taxon>
    </lineage>
</organism>
<keyword evidence="2" id="KW-0479">Metal-binding</keyword>
<reference evidence="4" key="1">
    <citation type="submission" date="2015-09" db="EMBL/GenBank/DDBJ databases">
        <title>Scylla olivacea transcriptome.</title>
        <authorList>
            <person name="Ikhwanuddin M."/>
        </authorList>
    </citation>
    <scope>NUCLEOTIDE SEQUENCE</scope>
</reference>
<comment type="cofactor">
    <cofactor evidence="1">
        <name>a divalent metal cation</name>
        <dbReference type="ChEBI" id="CHEBI:60240"/>
    </cofactor>
</comment>
<protein>
    <recommendedName>
        <fullName evidence="3">DDE Tnp4 domain-containing protein</fullName>
    </recommendedName>
</protein>
<dbReference type="Pfam" id="PF13359">
    <property type="entry name" value="DDE_Tnp_4"/>
    <property type="match status" value="1"/>
</dbReference>
<dbReference type="EMBL" id="GDRN01057713">
    <property type="protein sequence ID" value="JAI65663.1"/>
    <property type="molecule type" value="Transcribed_RNA"/>
</dbReference>
<name>A0A0P4WI79_SCYOL</name>
<accession>A0A0P4WI79</accession>
<evidence type="ECO:0000313" key="4">
    <source>
        <dbReference type="EMBL" id="JAI65663.1"/>
    </source>
</evidence>
<evidence type="ECO:0000259" key="3">
    <source>
        <dbReference type="Pfam" id="PF13359"/>
    </source>
</evidence>
<feature type="domain" description="DDE Tnp4" evidence="3">
    <location>
        <begin position="28"/>
        <end position="129"/>
    </location>
</feature>
<sequence length="136" mass="15387">MSGDKMTVNFFTQWNFPMCLGALDEKCVLIAKPHNTGSEYYDYKDNFSIIMMALVDANHEFLYVDVGAYGKASDGGVWNKYTLNSVIERNDINIPAPHNIPFTNRLSPYIIVGDETFPLKQNLMKPHPGHGQTLEQ</sequence>